<dbReference type="PANTHER" id="PTHR43018:SF1">
    <property type="entry name" value="PROTEIN AROA(G)"/>
    <property type="match status" value="1"/>
</dbReference>
<dbReference type="Pfam" id="PF00793">
    <property type="entry name" value="DAHP_synth_1"/>
    <property type="match status" value="1"/>
</dbReference>
<evidence type="ECO:0000259" key="2">
    <source>
        <dbReference type="Pfam" id="PF00793"/>
    </source>
</evidence>
<dbReference type="EMBL" id="DTOZ01000072">
    <property type="protein sequence ID" value="HGE77917.1"/>
    <property type="molecule type" value="Genomic_DNA"/>
</dbReference>
<dbReference type="Gene3D" id="3.30.70.1140">
    <property type="entry name" value="Phospho-2-dehydro-3-deoxyheptonate aldolase, domain 1"/>
    <property type="match status" value="1"/>
</dbReference>
<sequence>MLVVMHKDATEEQIKNVCRVIKEMGLKPHPIKGAQRVAIGITGNKDMVDKNRLEGLDGVIDVIVVTKPYKLTSREMKPDDTKIKVGNVIIGDKKPVIIAGPCAVESEMQTIEIARAVKNFGADLLRGGAFKPRTSPYTFQGLGEEGLKILAKAKEETGLPVVSEAIDTETFPLVEEYVDIIQIGARNMQNYSLLKKAGMSKKPILLKRGMASTIQEFLLAAEYIMSEGNYNVILCERGIRTFSDFTRFTLDISSIPELKRVSHLPVIVDPSHASGKRDMVLPLSRAAIAAGADGIMVEVHNNPDKALSDGPQSLTIEGFKILIEELRHITRAIGRTDD</sequence>
<reference evidence="4" key="1">
    <citation type="journal article" date="2020" name="mSystems">
        <title>Genome- and Community-Level Interaction Insights into Carbon Utilization and Element Cycling Functions of Hydrothermarchaeota in Hydrothermal Sediment.</title>
        <authorList>
            <person name="Zhou Z."/>
            <person name="Liu Y."/>
            <person name="Xu W."/>
            <person name="Pan J."/>
            <person name="Luo Z.H."/>
            <person name="Li M."/>
        </authorList>
    </citation>
    <scope>NUCLEOTIDE SEQUENCE [LARGE SCALE GENOMIC DNA]</scope>
    <source>
        <strain evidence="4">SpSt-961</strain>
    </source>
</reference>
<dbReference type="InterPro" id="IPR006268">
    <property type="entry name" value="DAHP_syn_2"/>
</dbReference>
<dbReference type="PANTHER" id="PTHR43018">
    <property type="entry name" value="PHOSPHO-2-DEHYDRO-3-DEOXYHEPTONATE ALDOLASE"/>
    <property type="match status" value="1"/>
</dbReference>
<feature type="domain" description="DAHP synthetase I/KDSA" evidence="2">
    <location>
        <begin position="82"/>
        <end position="328"/>
    </location>
</feature>
<dbReference type="InterPro" id="IPR013785">
    <property type="entry name" value="Aldolase_TIM"/>
</dbReference>
<dbReference type="NCBIfam" id="NF009239">
    <property type="entry name" value="PRK12595.1"/>
    <property type="match status" value="1"/>
</dbReference>
<feature type="domain" description="DAHP synthase ferredoxin-like" evidence="3">
    <location>
        <begin position="1"/>
        <end position="67"/>
    </location>
</feature>
<dbReference type="GO" id="GO:0003849">
    <property type="term" value="F:3-deoxy-7-phosphoheptulonate synthase activity"/>
    <property type="evidence" value="ECO:0007669"/>
    <property type="project" value="UniProtKB-EC"/>
</dbReference>
<dbReference type="Pfam" id="PF18152">
    <property type="entry name" value="DAHP_snth_FXD"/>
    <property type="match status" value="1"/>
</dbReference>
<dbReference type="SUPFAM" id="SSF51569">
    <property type="entry name" value="Aldolase"/>
    <property type="match status" value="1"/>
</dbReference>
<accession>A0A7V3RGT3</accession>
<comment type="caution">
    <text evidence="4">The sequence shown here is derived from an EMBL/GenBank/DDBJ whole genome shotgun (WGS) entry which is preliminary data.</text>
</comment>
<organism evidence="4">
    <name type="scientific">candidate division WOR-3 bacterium</name>
    <dbReference type="NCBI Taxonomy" id="2052148"/>
    <lineage>
        <taxon>Bacteria</taxon>
        <taxon>Bacteria division WOR-3</taxon>
    </lineage>
</organism>
<dbReference type="GO" id="GO:0009073">
    <property type="term" value="P:aromatic amino acid family biosynthetic process"/>
    <property type="evidence" value="ECO:0007669"/>
    <property type="project" value="InterPro"/>
</dbReference>
<evidence type="ECO:0000313" key="4">
    <source>
        <dbReference type="EMBL" id="HGE77917.1"/>
    </source>
</evidence>
<gene>
    <name evidence="4" type="primary">aroF</name>
    <name evidence="4" type="ORF">ENX68_02810</name>
</gene>
<dbReference type="AlphaFoldDB" id="A0A7V3RGT3"/>
<dbReference type="NCBIfam" id="TIGR01361">
    <property type="entry name" value="DAHP_synth_Bsub"/>
    <property type="match status" value="1"/>
</dbReference>
<evidence type="ECO:0000256" key="1">
    <source>
        <dbReference type="ARBA" id="ARBA00022679"/>
    </source>
</evidence>
<dbReference type="Gene3D" id="3.20.20.70">
    <property type="entry name" value="Aldolase class I"/>
    <property type="match status" value="1"/>
</dbReference>
<proteinExistence type="predicted"/>
<name>A0A7V3RGT3_UNCW3</name>
<protein>
    <submittedName>
        <fullName evidence="4">3-deoxy-7-phosphoheptulonate synthase</fullName>
        <ecNumber evidence="4">2.5.1.54</ecNumber>
    </submittedName>
</protein>
<dbReference type="GO" id="GO:0016832">
    <property type="term" value="F:aldehyde-lyase activity"/>
    <property type="evidence" value="ECO:0007669"/>
    <property type="project" value="InterPro"/>
</dbReference>
<dbReference type="EC" id="2.5.1.54" evidence="4"/>
<dbReference type="InterPro" id="IPR006218">
    <property type="entry name" value="DAHP1/KDSA"/>
</dbReference>
<evidence type="ECO:0000259" key="3">
    <source>
        <dbReference type="Pfam" id="PF18152"/>
    </source>
</evidence>
<dbReference type="NCBIfam" id="NF006421">
    <property type="entry name" value="PRK08673.1"/>
    <property type="match status" value="1"/>
</dbReference>
<dbReference type="InterPro" id="IPR052899">
    <property type="entry name" value="Class-I_DAHP_synthase"/>
</dbReference>
<keyword evidence="1 4" id="KW-0808">Transferase</keyword>
<dbReference type="InterPro" id="IPR041071">
    <property type="entry name" value="DAHP_snth_FXD"/>
</dbReference>